<feature type="transmembrane region" description="Helical" evidence="2">
    <location>
        <begin position="153"/>
        <end position="173"/>
    </location>
</feature>
<feature type="transmembrane region" description="Helical" evidence="2">
    <location>
        <begin position="104"/>
        <end position="132"/>
    </location>
</feature>
<feature type="transmembrane region" description="Helical" evidence="2">
    <location>
        <begin position="32"/>
        <end position="56"/>
    </location>
</feature>
<feature type="transmembrane region" description="Helical" evidence="2">
    <location>
        <begin position="288"/>
        <end position="318"/>
    </location>
</feature>
<gene>
    <name evidence="3" type="ORF">BJ684DRAFT_18634</name>
</gene>
<feature type="transmembrane region" description="Helical" evidence="2">
    <location>
        <begin position="77"/>
        <end position="98"/>
    </location>
</feature>
<dbReference type="AlphaFoldDB" id="A0A4P9Y884"/>
<keyword evidence="4" id="KW-1185">Reference proteome</keyword>
<reference evidence="4" key="1">
    <citation type="journal article" date="2018" name="Nat. Microbiol.">
        <title>Leveraging single-cell genomics to expand the fungal tree of life.</title>
        <authorList>
            <person name="Ahrendt S.R."/>
            <person name="Quandt C.A."/>
            <person name="Ciobanu D."/>
            <person name="Clum A."/>
            <person name="Salamov A."/>
            <person name="Andreopoulos B."/>
            <person name="Cheng J.F."/>
            <person name="Woyke T."/>
            <person name="Pelin A."/>
            <person name="Henrissat B."/>
            <person name="Reynolds N.K."/>
            <person name="Benny G.L."/>
            <person name="Smith M.E."/>
            <person name="James T.Y."/>
            <person name="Grigoriev I.V."/>
        </authorList>
    </citation>
    <scope>NUCLEOTIDE SEQUENCE [LARGE SCALE GENOMIC DNA]</scope>
</reference>
<dbReference type="Proteomes" id="UP000267251">
    <property type="component" value="Unassembled WGS sequence"/>
</dbReference>
<dbReference type="EMBL" id="KZ987767">
    <property type="protein sequence ID" value="RKP15002.1"/>
    <property type="molecule type" value="Genomic_DNA"/>
</dbReference>
<evidence type="ECO:0000256" key="1">
    <source>
        <dbReference type="SAM" id="MobiDB-lite"/>
    </source>
</evidence>
<keyword evidence="2" id="KW-1133">Transmembrane helix</keyword>
<sequence length="433" mass="49474">MDLNLDPLHDGMAPGEMPCRWLVNVRECKDEWYYVGIIIMGMIQAVIMTACGLLLLRMTKKERVIGYIPWKWTSSTWAHIGFVLLGLQHLTLSLVFILNPRTAYWFRLFLQFAFFFISYNCTLPYLFSLVSSKFVIIWQRDYQEIVRRRTRRVLYTMPLIFSIFIILISLSGSFLDRGQPHTSEIIFRISMGVCMLGNGIAAWVCYVYGYRFSHILSRQLEDMNSHFMVSADNSDASSSPDERPRSPPPPEIKVPPGSKFLPGPSAAVYARPSPAAPRMARTLMEGKAVLRMMGVLNSLFVSVNITCLIIALLCLVFPVKMYTVPIFSKILFFFAFPNRIAFKTVVSVAMFIVERKRLQDREDLQTGRVTALERVCIQTNRYYELHCLQESIQLQETSTTKSPTANTHEVGEGFSTVSTEVVLEEEVSLFLPT</sequence>
<keyword evidence="2" id="KW-0472">Membrane</keyword>
<feature type="transmembrane region" description="Helical" evidence="2">
    <location>
        <begin position="185"/>
        <end position="209"/>
    </location>
</feature>
<protein>
    <submittedName>
        <fullName evidence="3">Uncharacterized protein</fullName>
    </submittedName>
</protein>
<evidence type="ECO:0000256" key="2">
    <source>
        <dbReference type="SAM" id="Phobius"/>
    </source>
</evidence>
<evidence type="ECO:0000313" key="4">
    <source>
        <dbReference type="Proteomes" id="UP000267251"/>
    </source>
</evidence>
<dbReference type="OrthoDB" id="10351126at2759"/>
<organism evidence="3 4">
    <name type="scientific">Piptocephalis cylindrospora</name>
    <dbReference type="NCBI Taxonomy" id="1907219"/>
    <lineage>
        <taxon>Eukaryota</taxon>
        <taxon>Fungi</taxon>
        <taxon>Fungi incertae sedis</taxon>
        <taxon>Zoopagomycota</taxon>
        <taxon>Zoopagomycotina</taxon>
        <taxon>Zoopagomycetes</taxon>
        <taxon>Zoopagales</taxon>
        <taxon>Piptocephalidaceae</taxon>
        <taxon>Piptocephalis</taxon>
    </lineage>
</organism>
<feature type="transmembrane region" description="Helical" evidence="2">
    <location>
        <begin position="330"/>
        <end position="353"/>
    </location>
</feature>
<name>A0A4P9Y884_9FUNG</name>
<evidence type="ECO:0000313" key="3">
    <source>
        <dbReference type="EMBL" id="RKP15002.1"/>
    </source>
</evidence>
<feature type="region of interest" description="Disordered" evidence="1">
    <location>
        <begin position="231"/>
        <end position="259"/>
    </location>
</feature>
<accession>A0A4P9Y884</accession>
<keyword evidence="2" id="KW-0812">Transmembrane</keyword>
<proteinExistence type="predicted"/>